<dbReference type="Gene3D" id="1.10.150.650">
    <property type="match status" value="1"/>
</dbReference>
<dbReference type="PANTHER" id="PTHR42924">
    <property type="entry name" value="EXONUCLEASE"/>
    <property type="match status" value="1"/>
</dbReference>
<dbReference type="InterPro" id="IPR052018">
    <property type="entry name" value="PHP_domain"/>
</dbReference>
<dbReference type="PANTHER" id="PTHR42924:SF3">
    <property type="entry name" value="POLYMERASE_HISTIDINOL PHOSPHATASE N-TERMINAL DOMAIN-CONTAINING PROTEIN"/>
    <property type="match status" value="1"/>
</dbReference>
<comment type="caution">
    <text evidence="2">The sequence shown here is derived from an EMBL/GenBank/DDBJ whole genome shotgun (WGS) entry which is preliminary data.</text>
</comment>
<dbReference type="InterPro" id="IPR016195">
    <property type="entry name" value="Pol/histidinol_Pase-like"/>
</dbReference>
<dbReference type="Pfam" id="PF02811">
    <property type="entry name" value="PHP"/>
    <property type="match status" value="1"/>
</dbReference>
<dbReference type="GO" id="GO:0004534">
    <property type="term" value="F:5'-3' RNA exonuclease activity"/>
    <property type="evidence" value="ECO:0007669"/>
    <property type="project" value="TreeGrafter"/>
</dbReference>
<proteinExistence type="predicted"/>
<evidence type="ECO:0000313" key="2">
    <source>
        <dbReference type="EMBL" id="MBM9465807.1"/>
    </source>
</evidence>
<keyword evidence="3" id="KW-1185">Reference proteome</keyword>
<evidence type="ECO:0000259" key="1">
    <source>
        <dbReference type="SMART" id="SM00481"/>
    </source>
</evidence>
<dbReference type="InterPro" id="IPR003141">
    <property type="entry name" value="Pol/His_phosphatase_N"/>
</dbReference>
<evidence type="ECO:0000313" key="3">
    <source>
        <dbReference type="Proteomes" id="UP000663792"/>
    </source>
</evidence>
<dbReference type="GO" id="GO:0035312">
    <property type="term" value="F:5'-3' DNA exonuclease activity"/>
    <property type="evidence" value="ECO:0007669"/>
    <property type="project" value="TreeGrafter"/>
</dbReference>
<dbReference type="SMART" id="SM00481">
    <property type="entry name" value="POLIIIAc"/>
    <property type="match status" value="1"/>
</dbReference>
<dbReference type="SUPFAM" id="SSF89550">
    <property type="entry name" value="PHP domain-like"/>
    <property type="match status" value="1"/>
</dbReference>
<sequence>MRIDLHTHSDRSDGTDPPADLVRAAVAAGLDVLAVTDHDTTGGWAAVEEARPAGLTVIRAAEFSTQDPLGGSPDGRPVSVHLLGYLFDADDPVIVAEHRRLQAARLRRGTAIVDKMVAAGVPITNDQVLTIAAGAPVGRPHIGRALVQAGVVSSVTEAFSGYLAGRGPYYVPKPDTDLATAVRMIAAAGGVSVLAHPRGRGERRVLTPERIEQLQRLGLSGLEVDHPDHDEAARDELRAIADDLGLITTGSSDYHGTNKTIRLGQETTAPAQLARIVAASSGVTPPLGPVP</sequence>
<accession>A0A939C048</accession>
<dbReference type="InterPro" id="IPR004013">
    <property type="entry name" value="PHP_dom"/>
</dbReference>
<dbReference type="Proteomes" id="UP000663792">
    <property type="component" value="Unassembled WGS sequence"/>
</dbReference>
<reference evidence="2" key="1">
    <citation type="submission" date="2021-01" db="EMBL/GenBank/DDBJ databases">
        <title>YIM 132084 draft genome.</title>
        <authorList>
            <person name="An D."/>
        </authorList>
    </citation>
    <scope>NUCLEOTIDE SEQUENCE</scope>
    <source>
        <strain evidence="2">YIM 132084</strain>
    </source>
</reference>
<organism evidence="2 3">
    <name type="scientific">Nakamurella leprariae</name>
    <dbReference type="NCBI Taxonomy" id="2803911"/>
    <lineage>
        <taxon>Bacteria</taxon>
        <taxon>Bacillati</taxon>
        <taxon>Actinomycetota</taxon>
        <taxon>Actinomycetes</taxon>
        <taxon>Nakamurellales</taxon>
        <taxon>Nakamurellaceae</taxon>
        <taxon>Nakamurella</taxon>
    </lineage>
</organism>
<dbReference type="RefSeq" id="WP_205258755.1">
    <property type="nucleotide sequence ID" value="NZ_JAERWK010000001.1"/>
</dbReference>
<name>A0A939C048_9ACTN</name>
<dbReference type="CDD" id="cd07438">
    <property type="entry name" value="PHP_HisPPase_AMP"/>
    <property type="match status" value="1"/>
</dbReference>
<feature type="domain" description="Polymerase/histidinol phosphatase N-terminal" evidence="1">
    <location>
        <begin position="3"/>
        <end position="67"/>
    </location>
</feature>
<dbReference type="EMBL" id="JAERWK010000001">
    <property type="protein sequence ID" value="MBM9465807.1"/>
    <property type="molecule type" value="Genomic_DNA"/>
</dbReference>
<protein>
    <submittedName>
        <fullName evidence="2">PHP domain-containing protein</fullName>
    </submittedName>
</protein>
<gene>
    <name evidence="2" type="ORF">JL106_00765</name>
</gene>
<dbReference type="AlphaFoldDB" id="A0A939C048"/>
<dbReference type="Gene3D" id="3.20.20.140">
    <property type="entry name" value="Metal-dependent hydrolases"/>
    <property type="match status" value="1"/>
</dbReference>